<keyword evidence="3" id="KW-1185">Reference proteome</keyword>
<evidence type="ECO:0000313" key="2">
    <source>
        <dbReference type="EMBL" id="KAH8688950.1"/>
    </source>
</evidence>
<evidence type="ECO:0000256" key="1">
    <source>
        <dbReference type="SAM" id="SignalP"/>
    </source>
</evidence>
<evidence type="ECO:0000313" key="3">
    <source>
        <dbReference type="Proteomes" id="UP001201262"/>
    </source>
</evidence>
<protein>
    <submittedName>
        <fullName evidence="2">Uncharacterized protein</fullName>
    </submittedName>
</protein>
<feature type="signal peptide" evidence="1">
    <location>
        <begin position="1"/>
        <end position="21"/>
    </location>
</feature>
<name>A0AAD4KE77_9EURO</name>
<dbReference type="GeneID" id="70251853"/>
<dbReference type="RefSeq" id="XP_046065376.1">
    <property type="nucleotide sequence ID" value="XM_046221566.1"/>
</dbReference>
<keyword evidence="1" id="KW-0732">Signal</keyword>
<sequence>MRTSSLSLFSLAAAAASPALAANNNTYAKTDNDDWFLTFNVQGYHSGEETYTLCLYNTSEWASPLVINNKTELYFYDVETYFDATIGLNTTLESSTVRELEFTIFHEAIMEKRDMGGTPAPGFRSSRIGCRVHCKGPLLGYSTNQGFAIILRRSYFQQVCV</sequence>
<reference evidence="2" key="1">
    <citation type="submission" date="2021-12" db="EMBL/GenBank/DDBJ databases">
        <title>Convergent genome expansion in fungi linked to evolution of root-endophyte symbiosis.</title>
        <authorList>
            <consortium name="DOE Joint Genome Institute"/>
            <person name="Ke Y.-H."/>
            <person name="Bonito G."/>
            <person name="Liao H.-L."/>
            <person name="Looney B."/>
            <person name="Rojas-Flechas A."/>
            <person name="Nash J."/>
            <person name="Hameed K."/>
            <person name="Schadt C."/>
            <person name="Martin F."/>
            <person name="Crous P.W."/>
            <person name="Miettinen O."/>
            <person name="Magnuson J.K."/>
            <person name="Labbe J."/>
            <person name="Jacobson D."/>
            <person name="Doktycz M.J."/>
            <person name="Veneault-Fourrey C."/>
            <person name="Kuo A."/>
            <person name="Mondo S."/>
            <person name="Calhoun S."/>
            <person name="Riley R."/>
            <person name="Ohm R."/>
            <person name="LaButti K."/>
            <person name="Andreopoulos B."/>
            <person name="Pangilinan J."/>
            <person name="Nolan M."/>
            <person name="Tritt A."/>
            <person name="Clum A."/>
            <person name="Lipzen A."/>
            <person name="Daum C."/>
            <person name="Barry K."/>
            <person name="Grigoriev I.V."/>
            <person name="Vilgalys R."/>
        </authorList>
    </citation>
    <scope>NUCLEOTIDE SEQUENCE</scope>
    <source>
        <strain evidence="2">PMI_201</strain>
    </source>
</reference>
<accession>A0AAD4KE77</accession>
<organism evidence="2 3">
    <name type="scientific">Talaromyces proteolyticus</name>
    <dbReference type="NCBI Taxonomy" id="1131652"/>
    <lineage>
        <taxon>Eukaryota</taxon>
        <taxon>Fungi</taxon>
        <taxon>Dikarya</taxon>
        <taxon>Ascomycota</taxon>
        <taxon>Pezizomycotina</taxon>
        <taxon>Eurotiomycetes</taxon>
        <taxon>Eurotiomycetidae</taxon>
        <taxon>Eurotiales</taxon>
        <taxon>Trichocomaceae</taxon>
        <taxon>Talaromyces</taxon>
        <taxon>Talaromyces sect. Bacilispori</taxon>
    </lineage>
</organism>
<proteinExistence type="predicted"/>
<dbReference type="AlphaFoldDB" id="A0AAD4KE77"/>
<dbReference type="Proteomes" id="UP001201262">
    <property type="component" value="Unassembled WGS sequence"/>
</dbReference>
<gene>
    <name evidence="2" type="ORF">BGW36DRAFT_442051</name>
</gene>
<dbReference type="EMBL" id="JAJTJA010000016">
    <property type="protein sequence ID" value="KAH8688950.1"/>
    <property type="molecule type" value="Genomic_DNA"/>
</dbReference>
<comment type="caution">
    <text evidence="2">The sequence shown here is derived from an EMBL/GenBank/DDBJ whole genome shotgun (WGS) entry which is preliminary data.</text>
</comment>
<feature type="chain" id="PRO_5042251784" evidence="1">
    <location>
        <begin position="22"/>
        <end position="161"/>
    </location>
</feature>